<accession>A0A2D3WNC4</accession>
<dbReference type="Proteomes" id="UP000228859">
    <property type="component" value="Unassembled WGS sequence"/>
</dbReference>
<evidence type="ECO:0000256" key="1">
    <source>
        <dbReference type="SAM" id="SignalP"/>
    </source>
</evidence>
<comment type="caution">
    <text evidence="3">The sequence shown here is derived from an EMBL/GenBank/DDBJ whole genome shotgun (WGS) entry which is preliminary data.</text>
</comment>
<dbReference type="InterPro" id="IPR005586">
    <property type="entry name" value="ABC_trans_aux"/>
</dbReference>
<dbReference type="PROSITE" id="PS51257">
    <property type="entry name" value="PROKAR_LIPOPROTEIN"/>
    <property type="match status" value="1"/>
</dbReference>
<feature type="domain" description="ABC-type transport auxiliary lipoprotein component" evidence="2">
    <location>
        <begin position="27"/>
        <end position="187"/>
    </location>
</feature>
<dbReference type="AlphaFoldDB" id="A0A2D3WNC4"/>
<proteinExistence type="predicted"/>
<evidence type="ECO:0000313" key="3">
    <source>
        <dbReference type="EMBL" id="DAB38689.1"/>
    </source>
</evidence>
<feature type="signal peptide" evidence="1">
    <location>
        <begin position="1"/>
        <end position="23"/>
    </location>
</feature>
<protein>
    <recommendedName>
        <fullName evidence="2">ABC-type transport auxiliary lipoprotein component domain-containing protein</fullName>
    </recommendedName>
</protein>
<sequence>MRAYILYCITAFMVLGCSSKAPSVNEYTLLSPPIFVKKNAPKSSKSLTVSSVKSLASLSTKNIIYLYENGESAPYLYSRWSDTPSVLIQRALLSSLNEENLFASLSPATSSAQADWVLESDLNAFYHRFSKEASEGYIDITYRLIDARTKRPLASKRFMISSPSSSMDAQGGVEALKKSTLELNRQVIQWLNTLIKETK</sequence>
<gene>
    <name evidence="3" type="ORF">CFH83_04700</name>
</gene>
<dbReference type="EMBL" id="DLUI01000069">
    <property type="protein sequence ID" value="DAB38689.1"/>
    <property type="molecule type" value="Genomic_DNA"/>
</dbReference>
<dbReference type="SUPFAM" id="SSF159594">
    <property type="entry name" value="XCC0632-like"/>
    <property type="match status" value="1"/>
</dbReference>
<dbReference type="Gene3D" id="3.40.50.10610">
    <property type="entry name" value="ABC-type transport auxiliary lipoprotein component"/>
    <property type="match status" value="1"/>
</dbReference>
<feature type="chain" id="PRO_5013756905" description="ABC-type transport auxiliary lipoprotein component domain-containing protein" evidence="1">
    <location>
        <begin position="24"/>
        <end position="199"/>
    </location>
</feature>
<organism evidence="3 4">
    <name type="scientific">Sulfuricurvum kujiense</name>
    <dbReference type="NCBI Taxonomy" id="148813"/>
    <lineage>
        <taxon>Bacteria</taxon>
        <taxon>Pseudomonadati</taxon>
        <taxon>Campylobacterota</taxon>
        <taxon>Epsilonproteobacteria</taxon>
        <taxon>Campylobacterales</taxon>
        <taxon>Sulfurimonadaceae</taxon>
        <taxon>Sulfuricurvum</taxon>
    </lineage>
</organism>
<reference evidence="3 4" key="1">
    <citation type="journal article" date="2017" name="Front. Microbiol.">
        <title>Comparative Genomic Analysis of the Class Epsilonproteobacteria and Proposed Reclassification to Epsilonbacteraeota (phyl. nov.).</title>
        <authorList>
            <person name="Waite D.W."/>
            <person name="Vanwonterghem I."/>
            <person name="Rinke C."/>
            <person name="Parks D.H."/>
            <person name="Zhang Y."/>
            <person name="Takai K."/>
            <person name="Sievert S.M."/>
            <person name="Simon J."/>
            <person name="Campbell B.J."/>
            <person name="Hanson T.E."/>
            <person name="Woyke T."/>
            <person name="Klotz M.G."/>
            <person name="Hugenholtz P."/>
        </authorList>
    </citation>
    <scope>NUCLEOTIDE SEQUENCE [LARGE SCALE GENOMIC DNA]</scope>
    <source>
        <strain evidence="3">UBA12443</strain>
    </source>
</reference>
<evidence type="ECO:0000259" key="2">
    <source>
        <dbReference type="Pfam" id="PF03886"/>
    </source>
</evidence>
<keyword evidence="1" id="KW-0732">Signal</keyword>
<dbReference type="RefSeq" id="WP_294894525.1">
    <property type="nucleotide sequence ID" value="NZ_DLUI01000069.1"/>
</dbReference>
<dbReference type="Pfam" id="PF03886">
    <property type="entry name" value="ABC_trans_aux"/>
    <property type="match status" value="1"/>
</dbReference>
<name>A0A2D3WNC4_9BACT</name>
<evidence type="ECO:0000313" key="4">
    <source>
        <dbReference type="Proteomes" id="UP000228859"/>
    </source>
</evidence>